<evidence type="ECO:0000313" key="3">
    <source>
        <dbReference type="EMBL" id="CAF3908408.1"/>
    </source>
</evidence>
<comment type="caution">
    <text evidence="2">The sequence shown here is derived from an EMBL/GenBank/DDBJ whole genome shotgun (WGS) entry which is preliminary data.</text>
</comment>
<name>A0A8S2GCF7_9BILA</name>
<accession>A0A8S2GCF7</accession>
<gene>
    <name evidence="2" type="ORF">OVA965_LOCUS46237</name>
    <name evidence="3" type="ORF">TMI583_LOCUS20924</name>
</gene>
<evidence type="ECO:0000313" key="2">
    <source>
        <dbReference type="EMBL" id="CAF1687050.1"/>
    </source>
</evidence>
<dbReference type="Proteomes" id="UP000682733">
    <property type="component" value="Unassembled WGS sequence"/>
</dbReference>
<feature type="compositionally biased region" description="Polar residues" evidence="1">
    <location>
        <begin position="37"/>
        <end position="51"/>
    </location>
</feature>
<dbReference type="Proteomes" id="UP000677228">
    <property type="component" value="Unassembled WGS sequence"/>
</dbReference>
<organism evidence="2 4">
    <name type="scientific">Didymodactylos carnosus</name>
    <dbReference type="NCBI Taxonomy" id="1234261"/>
    <lineage>
        <taxon>Eukaryota</taxon>
        <taxon>Metazoa</taxon>
        <taxon>Spiralia</taxon>
        <taxon>Gnathifera</taxon>
        <taxon>Rotifera</taxon>
        <taxon>Eurotatoria</taxon>
        <taxon>Bdelloidea</taxon>
        <taxon>Philodinida</taxon>
        <taxon>Philodinidae</taxon>
        <taxon>Didymodactylos</taxon>
    </lineage>
</organism>
<sequence>PTIFCEVVLKTYIPDGMGEFVDLLNKPQLPKTDDRNTLQPATGGNSASSLLKKNLDATADGGMSPLKISGKDCQQTQSGQQTNIIITL</sequence>
<reference evidence="2" key="1">
    <citation type="submission" date="2021-02" db="EMBL/GenBank/DDBJ databases">
        <authorList>
            <person name="Nowell W R."/>
        </authorList>
    </citation>
    <scope>NUCLEOTIDE SEQUENCE</scope>
</reference>
<evidence type="ECO:0000256" key="1">
    <source>
        <dbReference type="SAM" id="MobiDB-lite"/>
    </source>
</evidence>
<protein>
    <submittedName>
        <fullName evidence="2">Uncharacterized protein</fullName>
    </submittedName>
</protein>
<feature type="non-terminal residue" evidence="2">
    <location>
        <position position="1"/>
    </location>
</feature>
<dbReference type="EMBL" id="CAJNOK010084329">
    <property type="protein sequence ID" value="CAF1687050.1"/>
    <property type="molecule type" value="Genomic_DNA"/>
</dbReference>
<feature type="non-terminal residue" evidence="2">
    <location>
        <position position="88"/>
    </location>
</feature>
<dbReference type="AlphaFoldDB" id="A0A8S2GCF7"/>
<evidence type="ECO:0000313" key="4">
    <source>
        <dbReference type="Proteomes" id="UP000677228"/>
    </source>
</evidence>
<feature type="region of interest" description="Disordered" evidence="1">
    <location>
        <begin position="28"/>
        <end position="54"/>
    </location>
</feature>
<proteinExistence type="predicted"/>
<dbReference type="EMBL" id="CAJOBA010020487">
    <property type="protein sequence ID" value="CAF3908408.1"/>
    <property type="molecule type" value="Genomic_DNA"/>
</dbReference>